<dbReference type="RefSeq" id="WP_321549335.1">
    <property type="nucleotide sequence ID" value="NZ_JAXIVS010000011.1"/>
</dbReference>
<gene>
    <name evidence="1" type="ORF">SYV04_29755</name>
</gene>
<protein>
    <recommendedName>
        <fullName evidence="3">Restriction endonuclease</fullName>
    </recommendedName>
</protein>
<name>A0ABU5HAX2_9BACT</name>
<dbReference type="EMBL" id="JAXIVS010000011">
    <property type="protein sequence ID" value="MDY7230618.1"/>
    <property type="molecule type" value="Genomic_DNA"/>
</dbReference>
<evidence type="ECO:0000313" key="2">
    <source>
        <dbReference type="Proteomes" id="UP001291309"/>
    </source>
</evidence>
<sequence length="165" mass="18979">MAKDKMEALETELESEFRIVSDAMKRIKGILAQHADGKSLKGDELVGWLGEIYGKMLLDGALVDDREEHDFVVSDGRRVSVKTRKGSNWKRSGSIPKIDGLDCPTNLMFVRLGDDYRVKSVWLYEWSELLHSGRFVSHKVRGVHRSFFFEVNEGKDLTKRIYWKG</sequence>
<proteinExistence type="predicted"/>
<evidence type="ECO:0008006" key="3">
    <source>
        <dbReference type="Google" id="ProtNLM"/>
    </source>
</evidence>
<organism evidence="1 2">
    <name type="scientific">Hyalangium rubrum</name>
    <dbReference type="NCBI Taxonomy" id="3103134"/>
    <lineage>
        <taxon>Bacteria</taxon>
        <taxon>Pseudomonadati</taxon>
        <taxon>Myxococcota</taxon>
        <taxon>Myxococcia</taxon>
        <taxon>Myxococcales</taxon>
        <taxon>Cystobacterineae</taxon>
        <taxon>Archangiaceae</taxon>
        <taxon>Hyalangium</taxon>
    </lineage>
</organism>
<reference evidence="1 2" key="1">
    <citation type="submission" date="2023-12" db="EMBL/GenBank/DDBJ databases">
        <title>the genome sequence of Hyalangium sp. s54d21.</title>
        <authorList>
            <person name="Zhang X."/>
        </authorList>
    </citation>
    <scope>NUCLEOTIDE SEQUENCE [LARGE SCALE GENOMIC DNA]</scope>
    <source>
        <strain evidence="2">s54d21</strain>
    </source>
</reference>
<comment type="caution">
    <text evidence="1">The sequence shown here is derived from an EMBL/GenBank/DDBJ whole genome shotgun (WGS) entry which is preliminary data.</text>
</comment>
<dbReference type="Proteomes" id="UP001291309">
    <property type="component" value="Unassembled WGS sequence"/>
</dbReference>
<keyword evidence="2" id="KW-1185">Reference proteome</keyword>
<accession>A0ABU5HAX2</accession>
<evidence type="ECO:0000313" key="1">
    <source>
        <dbReference type="EMBL" id="MDY7230618.1"/>
    </source>
</evidence>